<accession>A0A3D9KYR2</accession>
<dbReference type="AlphaFoldDB" id="A0A3D9KYR2"/>
<sequence length="114" mass="13210">MNRIFPLMLVFLSACYSTPEIDGFDAASWEHSKLTCKDNRLSHAELLVSQQEKLLGEGQAEIKTLLGQPTEHELYNRNQKFFYYSLIADDDCIAKRLSVRFDALDRVKEIRIIQ</sequence>
<dbReference type="Proteomes" id="UP000256779">
    <property type="component" value="Unassembled WGS sequence"/>
</dbReference>
<proteinExistence type="predicted"/>
<protein>
    <recommendedName>
        <fullName evidence="3">Lipoprotein</fullName>
    </recommendedName>
</protein>
<comment type="caution">
    <text evidence="1">The sequence shown here is derived from an EMBL/GenBank/DDBJ whole genome shotgun (WGS) entry which is preliminary data.</text>
</comment>
<evidence type="ECO:0000313" key="2">
    <source>
        <dbReference type="Proteomes" id="UP000256779"/>
    </source>
</evidence>
<organism evidence="1 2">
    <name type="scientific">Marinoscillum furvescens DSM 4134</name>
    <dbReference type="NCBI Taxonomy" id="1122208"/>
    <lineage>
        <taxon>Bacteria</taxon>
        <taxon>Pseudomonadati</taxon>
        <taxon>Bacteroidota</taxon>
        <taxon>Cytophagia</taxon>
        <taxon>Cytophagales</taxon>
        <taxon>Reichenbachiellaceae</taxon>
        <taxon>Marinoscillum</taxon>
    </lineage>
</organism>
<gene>
    <name evidence="1" type="ORF">C7460_12347</name>
</gene>
<reference evidence="1 2" key="1">
    <citation type="submission" date="2018-07" db="EMBL/GenBank/DDBJ databases">
        <title>Genomic Encyclopedia of Type Strains, Phase IV (KMG-IV): sequencing the most valuable type-strain genomes for metagenomic binning, comparative biology and taxonomic classification.</title>
        <authorList>
            <person name="Goeker M."/>
        </authorList>
    </citation>
    <scope>NUCLEOTIDE SEQUENCE [LARGE SCALE GENOMIC DNA]</scope>
    <source>
        <strain evidence="1 2">DSM 4134</strain>
    </source>
</reference>
<dbReference type="OrthoDB" id="981332at2"/>
<dbReference type="RefSeq" id="WP_147303029.1">
    <property type="nucleotide sequence ID" value="NZ_QREG01000023.1"/>
</dbReference>
<dbReference type="PROSITE" id="PS51257">
    <property type="entry name" value="PROKAR_LIPOPROTEIN"/>
    <property type="match status" value="1"/>
</dbReference>
<keyword evidence="2" id="KW-1185">Reference proteome</keyword>
<evidence type="ECO:0000313" key="1">
    <source>
        <dbReference type="EMBL" id="RED93867.1"/>
    </source>
</evidence>
<name>A0A3D9KYR2_MARFU</name>
<evidence type="ECO:0008006" key="3">
    <source>
        <dbReference type="Google" id="ProtNLM"/>
    </source>
</evidence>
<dbReference type="EMBL" id="QREG01000023">
    <property type="protein sequence ID" value="RED93867.1"/>
    <property type="molecule type" value="Genomic_DNA"/>
</dbReference>